<dbReference type="InterPro" id="IPR036291">
    <property type="entry name" value="NAD(P)-bd_dom_sf"/>
</dbReference>
<proteinExistence type="inferred from homology"/>
<dbReference type="InterPro" id="IPR002347">
    <property type="entry name" value="SDR_fam"/>
</dbReference>
<dbReference type="Gene3D" id="3.40.50.720">
    <property type="entry name" value="NAD(P)-binding Rossmann-like Domain"/>
    <property type="match status" value="1"/>
</dbReference>
<dbReference type="FunFam" id="3.40.50.720:FF:000173">
    <property type="entry name" value="3-oxoacyl-[acyl-carrier protein] reductase"/>
    <property type="match status" value="1"/>
</dbReference>
<gene>
    <name evidence="5" type="ORF">DT99_36480</name>
</gene>
<dbReference type="PRINTS" id="PR00080">
    <property type="entry name" value="SDRFAMILY"/>
</dbReference>
<name>A0A071M278_9BURK</name>
<dbReference type="OrthoDB" id="9802564at2"/>
<dbReference type="PROSITE" id="PS00061">
    <property type="entry name" value="ADH_SHORT"/>
    <property type="match status" value="1"/>
</dbReference>
<evidence type="ECO:0000256" key="1">
    <source>
        <dbReference type="ARBA" id="ARBA00006484"/>
    </source>
</evidence>
<dbReference type="PRINTS" id="PR00081">
    <property type="entry name" value="GDHRDH"/>
</dbReference>
<dbReference type="AlphaFoldDB" id="A0A071M278"/>
<evidence type="ECO:0000256" key="2">
    <source>
        <dbReference type="ARBA" id="ARBA00023002"/>
    </source>
</evidence>
<dbReference type="InterPro" id="IPR050259">
    <property type="entry name" value="SDR"/>
</dbReference>
<protein>
    <submittedName>
        <fullName evidence="5">Acetoacetyl-CoA reductase</fullName>
    </submittedName>
</protein>
<reference evidence="5" key="1">
    <citation type="submission" date="2014-04" db="EMBL/GenBank/DDBJ databases">
        <title>In planta biocontrol of soil-borne Fusarium wilt of banana through a plant endophytic bacterium, Burkholderia cenocepacia 869T2.</title>
        <authorList>
            <person name="Ho Y.-N."/>
            <person name="Chiang H.-M."/>
            <person name="Chao C.-P."/>
            <person name="Su C.-C."/>
            <person name="Hsu H.-F."/>
            <person name="Guo C.-T."/>
            <person name="Hsieh J.-L."/>
            <person name="Huang C.-C."/>
        </authorList>
    </citation>
    <scope>NUCLEOTIDE SEQUENCE [LARGE SCALE GENOMIC DNA]</scope>
    <source>
        <strain evidence="5">869T2</strain>
    </source>
</reference>
<keyword evidence="2" id="KW-0560">Oxidoreductase</keyword>
<comment type="caution">
    <text evidence="5">The sequence shown here is derived from an EMBL/GenBank/DDBJ whole genome shotgun (WGS) entry which is preliminary data.</text>
</comment>
<dbReference type="InterPro" id="IPR020904">
    <property type="entry name" value="Sc_DH/Rdtase_CS"/>
</dbReference>
<dbReference type="GO" id="GO:0005737">
    <property type="term" value="C:cytoplasm"/>
    <property type="evidence" value="ECO:0007669"/>
    <property type="project" value="InterPro"/>
</dbReference>
<dbReference type="InterPro" id="IPR057326">
    <property type="entry name" value="KR_dom"/>
</dbReference>
<dbReference type="SUPFAM" id="SSF51735">
    <property type="entry name" value="NAD(P)-binding Rossmann-fold domains"/>
    <property type="match status" value="1"/>
</dbReference>
<dbReference type="CDD" id="cd05333">
    <property type="entry name" value="BKR_SDR_c"/>
    <property type="match status" value="1"/>
</dbReference>
<feature type="domain" description="Ketoreductase" evidence="4">
    <location>
        <begin position="5"/>
        <end position="199"/>
    </location>
</feature>
<evidence type="ECO:0000313" key="5">
    <source>
        <dbReference type="EMBL" id="KEA54767.1"/>
    </source>
</evidence>
<organism evidence="5">
    <name type="scientific">Burkholderia cenocepacia</name>
    <dbReference type="NCBI Taxonomy" id="95486"/>
    <lineage>
        <taxon>Bacteria</taxon>
        <taxon>Pseudomonadati</taxon>
        <taxon>Pseudomonadota</taxon>
        <taxon>Betaproteobacteria</taxon>
        <taxon>Burkholderiales</taxon>
        <taxon>Burkholderiaceae</taxon>
        <taxon>Burkholderia</taxon>
        <taxon>Burkholderia cepacia complex</taxon>
    </lineage>
</organism>
<dbReference type="NCBIfam" id="NF009464">
    <property type="entry name" value="PRK12824.1"/>
    <property type="match status" value="1"/>
</dbReference>
<dbReference type="Pfam" id="PF00106">
    <property type="entry name" value="adh_short"/>
    <property type="match status" value="1"/>
</dbReference>
<dbReference type="GO" id="GO:0018454">
    <property type="term" value="F:acetoacetyl-CoA reductase activity"/>
    <property type="evidence" value="ECO:0007669"/>
    <property type="project" value="InterPro"/>
</dbReference>
<dbReference type="PANTHER" id="PTHR42879">
    <property type="entry name" value="3-OXOACYL-(ACYL-CARRIER-PROTEIN) REDUCTASE"/>
    <property type="match status" value="1"/>
</dbReference>
<comment type="similarity">
    <text evidence="1 3">Belongs to the short-chain dehydrogenases/reductases (SDR) family.</text>
</comment>
<dbReference type="GO" id="GO:0032787">
    <property type="term" value="P:monocarboxylic acid metabolic process"/>
    <property type="evidence" value="ECO:0007669"/>
    <property type="project" value="UniProtKB-ARBA"/>
</dbReference>
<dbReference type="SMART" id="SM00822">
    <property type="entry name" value="PKS_KR"/>
    <property type="match status" value="1"/>
</dbReference>
<dbReference type="EMBL" id="JJOA01000083">
    <property type="protein sequence ID" value="KEA54767.1"/>
    <property type="molecule type" value="Genomic_DNA"/>
</dbReference>
<dbReference type="GO" id="GO:0042619">
    <property type="term" value="P:poly-hydroxybutyrate biosynthetic process"/>
    <property type="evidence" value="ECO:0007669"/>
    <property type="project" value="InterPro"/>
</dbReference>
<evidence type="ECO:0000259" key="4">
    <source>
        <dbReference type="SMART" id="SM00822"/>
    </source>
</evidence>
<sequence length="248" mass="26240">MCADRVAFVTGGMGGLGAAIGRRLHDAGMTVAVSHTERNDHVATWLAQERDAGRTFHAFEVDVSDYDSCQHCAARVLAEFGRVDVLVNNAGVTHDATFVKMTKSMWDAVLRTNLDGMFNMTKPFVPGMIEAGFGRIVNIGSVNGSRGAYGQANYAAAKAGIHGFTKALALELARHGVTVNTVAPGYLATAMLATVPKEVLDTKILPQIPVGRLGNPDEIAELVAFLCSDAGAFATGAEFDVNGGMHMR</sequence>
<accession>A0A071M278</accession>
<dbReference type="PANTHER" id="PTHR42879:SF2">
    <property type="entry name" value="3-OXOACYL-[ACYL-CARRIER-PROTEIN] REDUCTASE FABG"/>
    <property type="match status" value="1"/>
</dbReference>
<dbReference type="InterPro" id="IPR011283">
    <property type="entry name" value="Acetoacetyl-CoA_reductase"/>
</dbReference>
<evidence type="ECO:0000256" key="3">
    <source>
        <dbReference type="RuleBase" id="RU000363"/>
    </source>
</evidence>
<dbReference type="NCBIfam" id="NF009466">
    <property type="entry name" value="PRK12826.1-2"/>
    <property type="match status" value="1"/>
</dbReference>
<dbReference type="NCBIfam" id="TIGR01829">
    <property type="entry name" value="AcAcCoA_reduct"/>
    <property type="match status" value="1"/>
</dbReference>